<dbReference type="SMART" id="SM00184">
    <property type="entry name" value="RING"/>
    <property type="match status" value="1"/>
</dbReference>
<proteinExistence type="predicted"/>
<evidence type="ECO:0000256" key="2">
    <source>
        <dbReference type="ARBA" id="ARBA00012483"/>
    </source>
</evidence>
<sequence length="196" mass="22812">MAYALVELTIEFRLWYFYHDCPADMYYSSNRLLHPQIFILDLNILKNESRLAEALRPFFSTLQINTATDSYRRLIHDLSEDGLRISQWAFNQGFHSIVLPLISQIEACVVEHSSDGWFYSDDYVMIPATESSINLMLNKVRVEAETEDCCICLEELKVGSDAALMPCAHIFHADCIQKWLYTSHYCPICRFEMPTY</sequence>
<evidence type="ECO:0000256" key="3">
    <source>
        <dbReference type="ARBA" id="ARBA00022723"/>
    </source>
</evidence>
<feature type="domain" description="RING-type" evidence="7">
    <location>
        <begin position="149"/>
        <end position="190"/>
    </location>
</feature>
<evidence type="ECO:0000256" key="1">
    <source>
        <dbReference type="ARBA" id="ARBA00000900"/>
    </source>
</evidence>
<keyword evidence="3" id="KW-0479">Metal-binding</keyword>
<dbReference type="InterPro" id="IPR013083">
    <property type="entry name" value="Znf_RING/FYVE/PHD"/>
</dbReference>
<name>A0ABR2CTF7_9ROSI</name>
<evidence type="ECO:0000313" key="8">
    <source>
        <dbReference type="EMBL" id="KAK8522902.1"/>
    </source>
</evidence>
<dbReference type="PANTHER" id="PTHR15710">
    <property type="entry name" value="E3 UBIQUITIN-PROTEIN LIGASE PRAJA"/>
    <property type="match status" value="1"/>
</dbReference>
<evidence type="ECO:0000313" key="9">
    <source>
        <dbReference type="Proteomes" id="UP001472677"/>
    </source>
</evidence>
<dbReference type="Proteomes" id="UP001472677">
    <property type="component" value="Unassembled WGS sequence"/>
</dbReference>
<comment type="caution">
    <text evidence="8">The sequence shown here is derived from an EMBL/GenBank/DDBJ whole genome shotgun (WGS) entry which is preliminary data.</text>
</comment>
<dbReference type="InterPro" id="IPR001841">
    <property type="entry name" value="Znf_RING"/>
</dbReference>
<dbReference type="Gene3D" id="3.30.40.10">
    <property type="entry name" value="Zinc/RING finger domain, C3HC4 (zinc finger)"/>
    <property type="match status" value="1"/>
</dbReference>
<comment type="catalytic activity">
    <reaction evidence="1">
        <text>S-ubiquitinyl-[E2 ubiquitin-conjugating enzyme]-L-cysteine + [acceptor protein]-L-lysine = [E2 ubiquitin-conjugating enzyme]-L-cysteine + N(6)-ubiquitinyl-[acceptor protein]-L-lysine.</text>
        <dbReference type="EC" id="2.3.2.27"/>
    </reaction>
</comment>
<evidence type="ECO:0000259" key="7">
    <source>
        <dbReference type="PROSITE" id="PS50089"/>
    </source>
</evidence>
<dbReference type="SUPFAM" id="SSF57850">
    <property type="entry name" value="RING/U-box"/>
    <property type="match status" value="1"/>
</dbReference>
<dbReference type="Pfam" id="PF13639">
    <property type="entry name" value="zf-RING_2"/>
    <property type="match status" value="1"/>
</dbReference>
<evidence type="ECO:0000256" key="6">
    <source>
        <dbReference type="PROSITE-ProRule" id="PRU00175"/>
    </source>
</evidence>
<keyword evidence="4 6" id="KW-0863">Zinc-finger</keyword>
<accession>A0ABR2CTF7</accession>
<keyword evidence="5" id="KW-0862">Zinc</keyword>
<keyword evidence="9" id="KW-1185">Reference proteome</keyword>
<dbReference type="EC" id="2.3.2.27" evidence="2"/>
<dbReference type="PROSITE" id="PS50089">
    <property type="entry name" value="ZF_RING_2"/>
    <property type="match status" value="1"/>
</dbReference>
<dbReference type="EMBL" id="JBBPBM010000045">
    <property type="protein sequence ID" value="KAK8522902.1"/>
    <property type="molecule type" value="Genomic_DNA"/>
</dbReference>
<gene>
    <name evidence="8" type="ORF">V6N12_056595</name>
</gene>
<evidence type="ECO:0000256" key="5">
    <source>
        <dbReference type="ARBA" id="ARBA00022833"/>
    </source>
</evidence>
<evidence type="ECO:0000256" key="4">
    <source>
        <dbReference type="ARBA" id="ARBA00022771"/>
    </source>
</evidence>
<reference evidence="8 9" key="1">
    <citation type="journal article" date="2024" name="G3 (Bethesda)">
        <title>Genome assembly of Hibiscus sabdariffa L. provides insights into metabolisms of medicinal natural products.</title>
        <authorList>
            <person name="Kim T."/>
        </authorList>
    </citation>
    <scope>NUCLEOTIDE SEQUENCE [LARGE SCALE GENOMIC DNA]</scope>
    <source>
        <strain evidence="8">TK-2024</strain>
        <tissue evidence="8">Old leaves</tissue>
    </source>
</reference>
<dbReference type="InterPro" id="IPR011016">
    <property type="entry name" value="Znf_RING-CH"/>
</dbReference>
<protein>
    <recommendedName>
        <fullName evidence="2">RING-type E3 ubiquitin transferase</fullName>
        <ecNumber evidence="2">2.3.2.27</ecNumber>
    </recommendedName>
</protein>
<dbReference type="PANTHER" id="PTHR15710:SF59">
    <property type="entry name" value="E3 UBIQUITIN-PROTEIN LIGASE SDIR1-LIKE"/>
    <property type="match status" value="1"/>
</dbReference>
<organism evidence="8 9">
    <name type="scientific">Hibiscus sabdariffa</name>
    <name type="common">roselle</name>
    <dbReference type="NCBI Taxonomy" id="183260"/>
    <lineage>
        <taxon>Eukaryota</taxon>
        <taxon>Viridiplantae</taxon>
        <taxon>Streptophyta</taxon>
        <taxon>Embryophyta</taxon>
        <taxon>Tracheophyta</taxon>
        <taxon>Spermatophyta</taxon>
        <taxon>Magnoliopsida</taxon>
        <taxon>eudicotyledons</taxon>
        <taxon>Gunneridae</taxon>
        <taxon>Pentapetalae</taxon>
        <taxon>rosids</taxon>
        <taxon>malvids</taxon>
        <taxon>Malvales</taxon>
        <taxon>Malvaceae</taxon>
        <taxon>Malvoideae</taxon>
        <taxon>Hibiscus</taxon>
    </lineage>
</organism>
<dbReference type="SMART" id="SM00744">
    <property type="entry name" value="RINGv"/>
    <property type="match status" value="1"/>
</dbReference>